<dbReference type="InterPro" id="IPR025273">
    <property type="entry name" value="DUF4064"/>
</dbReference>
<name>A0A520KSY8_METT2</name>
<proteinExistence type="predicted"/>
<dbReference type="AlphaFoldDB" id="A0A520KSY8"/>
<organism evidence="3 4">
    <name type="scientific">Methanoliparum thermophilum</name>
    <dbReference type="NCBI Taxonomy" id="2491083"/>
    <lineage>
        <taxon>Archaea</taxon>
        <taxon>Methanobacteriati</taxon>
        <taxon>Methanobacteriota</taxon>
        <taxon>Candidatus Methanoliparia</taxon>
        <taxon>Candidatus Methanoliparales</taxon>
        <taxon>Candidatus Methanoliparaceae</taxon>
        <taxon>Candidatus Methanoliparum</taxon>
    </lineage>
</organism>
<feature type="domain" description="DUF4064" evidence="2">
    <location>
        <begin position="10"/>
        <end position="102"/>
    </location>
</feature>
<gene>
    <name evidence="3" type="ORF">EF806_02085</name>
</gene>
<evidence type="ECO:0000313" key="3">
    <source>
        <dbReference type="EMBL" id="RZN64860.1"/>
    </source>
</evidence>
<evidence type="ECO:0000313" key="4">
    <source>
        <dbReference type="Proteomes" id="UP000317158"/>
    </source>
</evidence>
<evidence type="ECO:0000256" key="1">
    <source>
        <dbReference type="SAM" id="Phobius"/>
    </source>
</evidence>
<reference evidence="3 4" key="1">
    <citation type="journal article" date="2019" name="Nat. Microbiol.">
        <title>Wide diversity of methane and short-chain alkane metabolisms in uncultured archaea.</title>
        <authorList>
            <person name="Borrel G."/>
            <person name="Adam P.S."/>
            <person name="McKay L.J."/>
            <person name="Chen L.X."/>
            <person name="Sierra-Garcia I.N."/>
            <person name="Sieber C.M."/>
            <person name="Letourneur Q."/>
            <person name="Ghozlane A."/>
            <person name="Andersen G.L."/>
            <person name="Li W.J."/>
            <person name="Hallam S.J."/>
            <person name="Muyzer G."/>
            <person name="de Oliveira V.M."/>
            <person name="Inskeep W.P."/>
            <person name="Banfield J.F."/>
            <person name="Gribaldo S."/>
        </authorList>
    </citation>
    <scope>NUCLEOTIDE SEQUENCE [LARGE SCALE GENOMIC DNA]</scope>
    <source>
        <strain evidence="3">NM1a</strain>
    </source>
</reference>
<dbReference type="EMBL" id="RXIF01000004">
    <property type="protein sequence ID" value="RZN64860.1"/>
    <property type="molecule type" value="Genomic_DNA"/>
</dbReference>
<evidence type="ECO:0000259" key="2">
    <source>
        <dbReference type="Pfam" id="PF13273"/>
    </source>
</evidence>
<dbReference type="Proteomes" id="UP000317158">
    <property type="component" value="Unassembled WGS sequence"/>
</dbReference>
<keyword evidence="1" id="KW-0812">Transmembrane</keyword>
<dbReference type="Pfam" id="PF13273">
    <property type="entry name" value="DUF4064"/>
    <property type="match status" value="1"/>
</dbReference>
<keyword evidence="1" id="KW-1133">Transmembrane helix</keyword>
<comment type="caution">
    <text evidence="3">The sequence shown here is derived from an EMBL/GenBank/DDBJ whole genome shotgun (WGS) entry which is preliminary data.</text>
</comment>
<sequence>MERKNKPFKIGVILSIIAGIIILFFGISMYTTPTDVYLQTLQEQYPEMTAEELDLIVASYPTLGITFIVMSILILVGAFLGYKDRNKIGGILVIIFSILPSFSLIGIPGVIGGILLYFNR</sequence>
<accession>A0A520KSY8</accession>
<protein>
    <submittedName>
        <fullName evidence="3">DUF4064 domain-containing protein</fullName>
    </submittedName>
</protein>
<feature type="transmembrane region" description="Helical" evidence="1">
    <location>
        <begin position="55"/>
        <end position="80"/>
    </location>
</feature>
<keyword evidence="1" id="KW-0472">Membrane</keyword>
<feature type="transmembrane region" description="Helical" evidence="1">
    <location>
        <begin position="92"/>
        <end position="118"/>
    </location>
</feature>
<feature type="transmembrane region" description="Helical" evidence="1">
    <location>
        <begin position="12"/>
        <end position="31"/>
    </location>
</feature>